<reference evidence="1 2" key="1">
    <citation type="submission" date="2019-03" db="EMBL/GenBank/DDBJ databases">
        <title>Genomic Encyclopedia of Type Strains, Phase IV (KMG-IV): sequencing the most valuable type-strain genomes for metagenomic binning, comparative biology and taxonomic classification.</title>
        <authorList>
            <person name="Goeker M."/>
        </authorList>
    </citation>
    <scope>NUCLEOTIDE SEQUENCE [LARGE SCALE GENOMIC DNA]</scope>
    <source>
        <strain evidence="1 2">DSM 24176</strain>
    </source>
</reference>
<name>A0A4R1MK77_9FIRM</name>
<evidence type="ECO:0000313" key="2">
    <source>
        <dbReference type="Proteomes" id="UP000294545"/>
    </source>
</evidence>
<comment type="caution">
    <text evidence="1">The sequence shown here is derived from an EMBL/GenBank/DDBJ whole genome shotgun (WGS) entry which is preliminary data.</text>
</comment>
<dbReference type="AlphaFoldDB" id="A0A4R1MK77"/>
<organism evidence="1 2">
    <name type="scientific">Natranaerovirga hydrolytica</name>
    <dbReference type="NCBI Taxonomy" id="680378"/>
    <lineage>
        <taxon>Bacteria</taxon>
        <taxon>Bacillati</taxon>
        <taxon>Bacillota</taxon>
        <taxon>Clostridia</taxon>
        <taxon>Lachnospirales</taxon>
        <taxon>Natranaerovirgaceae</taxon>
        <taxon>Natranaerovirga</taxon>
    </lineage>
</organism>
<gene>
    <name evidence="1" type="ORF">EDC19_2031</name>
</gene>
<dbReference type="RefSeq" id="WP_132282728.1">
    <property type="nucleotide sequence ID" value="NZ_SMGQ01000013.1"/>
</dbReference>
<evidence type="ECO:0000313" key="1">
    <source>
        <dbReference type="EMBL" id="TCK92875.1"/>
    </source>
</evidence>
<dbReference type="EMBL" id="SMGQ01000013">
    <property type="protein sequence ID" value="TCK92875.1"/>
    <property type="molecule type" value="Genomic_DNA"/>
</dbReference>
<proteinExistence type="predicted"/>
<protein>
    <recommendedName>
        <fullName evidence="3">Lipoprotein</fullName>
    </recommendedName>
</protein>
<dbReference type="PROSITE" id="PS51257">
    <property type="entry name" value="PROKAR_LIPOPROTEIN"/>
    <property type="match status" value="1"/>
</dbReference>
<keyword evidence="2" id="KW-1185">Reference proteome</keyword>
<accession>A0A4R1MK77</accession>
<dbReference type="SUPFAM" id="SSF69304">
    <property type="entry name" value="Tricorn protease N-terminal domain"/>
    <property type="match status" value="1"/>
</dbReference>
<dbReference type="Proteomes" id="UP000294545">
    <property type="component" value="Unassembled WGS sequence"/>
</dbReference>
<evidence type="ECO:0008006" key="3">
    <source>
        <dbReference type="Google" id="ProtNLM"/>
    </source>
</evidence>
<sequence length="419" mass="49127">MKKLLICIVLLLIFVGCEGKNGLQNESDQEIEIMTEENNIEQTEDEIVKKFEMEKISEEDIKTLISSEKFELNDQIFDDGYSKLLNMINNDHILKEQDSSLGLDEISIVSYELGDHYFSPLHNITAMSENVLILDHKRDYSIEASIFNTEGLVKEDLDLDFDEDNIVVEAVLGKEYIYYLEISEDREEMLDTWVIKSYNLNNKSIKVIDGYNNYEESTLLPRLSNEEDILIYTIGEKIEENLNHKIIMYKDNEKEEVFNLGNVMSPYTQPQLLNGLIHFPDYNSNGWFMLFYNIESKEFSKMNMTFLTKGEYPKSFVKNDNYLAYVSCYNVLYTIDIEEDELHIIDFGTTPIILEDNIIYSYAGRLYAYNFKADKVFQLIEDEDIFFGTITQTLEKPIILASKFEKDKYEWKLFEITED</sequence>